<comment type="caution">
    <text evidence="1">The sequence shown here is derived from an EMBL/GenBank/DDBJ whole genome shotgun (WGS) entry which is preliminary data.</text>
</comment>
<evidence type="ECO:0000313" key="2">
    <source>
        <dbReference type="Proteomes" id="UP000664779"/>
    </source>
</evidence>
<evidence type="ECO:0008006" key="3">
    <source>
        <dbReference type="Google" id="ProtNLM"/>
    </source>
</evidence>
<dbReference type="RefSeq" id="WP_206941151.1">
    <property type="nucleotide sequence ID" value="NZ_JAFLNF010000005.1"/>
</dbReference>
<protein>
    <recommendedName>
        <fullName evidence="3">DNA transposition protein</fullName>
    </recommendedName>
</protein>
<accession>A0A939J950</accession>
<keyword evidence="2" id="KW-1185">Reference proteome</keyword>
<evidence type="ECO:0000313" key="1">
    <source>
        <dbReference type="EMBL" id="MBO0346011.1"/>
    </source>
</evidence>
<gene>
    <name evidence="1" type="ORF">J0X15_12325</name>
</gene>
<dbReference type="EMBL" id="JAFLNF010000005">
    <property type="protein sequence ID" value="MBO0346011.1"/>
    <property type="molecule type" value="Genomic_DNA"/>
</dbReference>
<dbReference type="Proteomes" id="UP000664779">
    <property type="component" value="Unassembled WGS sequence"/>
</dbReference>
<dbReference type="AlphaFoldDB" id="A0A939J950"/>
<sequence>MRKSRDPYTIDMFTGWKPPRVSVGFEPGAIPGKRLSSRISRAVSKALKDCGKDRLTIAGLMSEQLAAPVSVAMLEAYASEAKVDHNITVERFVALVRATGQTALLGFLADEFELAVIPKRYENVIELALIEDHRREIEGRARFLQAQIRSAK</sequence>
<name>A0A939J950_9HYPH</name>
<reference evidence="1" key="1">
    <citation type="submission" date="2021-03" db="EMBL/GenBank/DDBJ databases">
        <title>Roseibium sp. CAU 1637 isolated from Incheon.</title>
        <authorList>
            <person name="Kim W."/>
        </authorList>
    </citation>
    <scope>NUCLEOTIDE SEQUENCE</scope>
    <source>
        <strain evidence="1">CAU 1637</strain>
    </source>
</reference>
<organism evidence="1 2">
    <name type="scientific">Roseibium limicola</name>
    <dbReference type="NCBI Taxonomy" id="2816037"/>
    <lineage>
        <taxon>Bacteria</taxon>
        <taxon>Pseudomonadati</taxon>
        <taxon>Pseudomonadota</taxon>
        <taxon>Alphaproteobacteria</taxon>
        <taxon>Hyphomicrobiales</taxon>
        <taxon>Stappiaceae</taxon>
        <taxon>Roseibium</taxon>
    </lineage>
</organism>
<proteinExistence type="predicted"/>